<evidence type="ECO:0000313" key="1">
    <source>
        <dbReference type="EMBL" id="RNA15019.1"/>
    </source>
</evidence>
<proteinExistence type="predicted"/>
<evidence type="ECO:0008006" key="3">
    <source>
        <dbReference type="Google" id="ProtNLM"/>
    </source>
</evidence>
<keyword evidence="2" id="KW-1185">Reference proteome</keyword>
<comment type="caution">
    <text evidence="1">The sequence shown here is derived from an EMBL/GenBank/DDBJ whole genome shotgun (WGS) entry which is preliminary data.</text>
</comment>
<accession>A0A3M7QUX5</accession>
<dbReference type="InterPro" id="IPR036397">
    <property type="entry name" value="RNaseH_sf"/>
</dbReference>
<dbReference type="Proteomes" id="UP000276133">
    <property type="component" value="Unassembled WGS sequence"/>
</dbReference>
<dbReference type="GO" id="GO:0003676">
    <property type="term" value="F:nucleic acid binding"/>
    <property type="evidence" value="ECO:0007669"/>
    <property type="project" value="InterPro"/>
</dbReference>
<feature type="non-terminal residue" evidence="1">
    <location>
        <position position="1"/>
    </location>
</feature>
<sequence length="140" mass="16696">FGALPNFTFFKRFAIITEKENGIKFKKANTHSLPNSPDLNPIEMVWNESKKFIFSQDLKDMKRNAWVTSNSLKKIFEPSGFQIIWLAEFCSNCCLNEFDDSHKFFLCHANYFLEQHLQFRLDLRNYQINCSFQRVTEFIF</sequence>
<dbReference type="Gene3D" id="3.30.420.10">
    <property type="entry name" value="Ribonuclease H-like superfamily/Ribonuclease H"/>
    <property type="match status" value="1"/>
</dbReference>
<evidence type="ECO:0000313" key="2">
    <source>
        <dbReference type="Proteomes" id="UP000276133"/>
    </source>
</evidence>
<organism evidence="1 2">
    <name type="scientific">Brachionus plicatilis</name>
    <name type="common">Marine rotifer</name>
    <name type="synonym">Brachionus muelleri</name>
    <dbReference type="NCBI Taxonomy" id="10195"/>
    <lineage>
        <taxon>Eukaryota</taxon>
        <taxon>Metazoa</taxon>
        <taxon>Spiralia</taxon>
        <taxon>Gnathifera</taxon>
        <taxon>Rotifera</taxon>
        <taxon>Eurotatoria</taxon>
        <taxon>Monogononta</taxon>
        <taxon>Pseudotrocha</taxon>
        <taxon>Ploima</taxon>
        <taxon>Brachionidae</taxon>
        <taxon>Brachionus</taxon>
    </lineage>
</organism>
<gene>
    <name evidence="1" type="ORF">BpHYR1_028088</name>
</gene>
<name>A0A3M7QUX5_BRAPC</name>
<dbReference type="AlphaFoldDB" id="A0A3M7QUX5"/>
<dbReference type="EMBL" id="REGN01005058">
    <property type="protein sequence ID" value="RNA15019.1"/>
    <property type="molecule type" value="Genomic_DNA"/>
</dbReference>
<reference evidence="1 2" key="1">
    <citation type="journal article" date="2018" name="Sci. Rep.">
        <title>Genomic signatures of local adaptation to the degree of environmental predictability in rotifers.</title>
        <authorList>
            <person name="Franch-Gras L."/>
            <person name="Hahn C."/>
            <person name="Garcia-Roger E.M."/>
            <person name="Carmona M.J."/>
            <person name="Serra M."/>
            <person name="Gomez A."/>
        </authorList>
    </citation>
    <scope>NUCLEOTIDE SEQUENCE [LARGE SCALE GENOMIC DNA]</scope>
    <source>
        <strain evidence="1">HYR1</strain>
    </source>
</reference>
<protein>
    <recommendedName>
        <fullName evidence="3">Tc1-like transposase DDE domain-containing protein</fullName>
    </recommendedName>
</protein>